<evidence type="ECO:0000256" key="1">
    <source>
        <dbReference type="SAM" id="MobiDB-lite"/>
    </source>
</evidence>
<proteinExistence type="predicted"/>
<dbReference type="EMBL" id="CP034209">
    <property type="protein sequence ID" value="QBZ64456.1"/>
    <property type="molecule type" value="Genomic_DNA"/>
</dbReference>
<sequence length="318" mass="33787">MSRLSFCGRYADLTLPISGVANAATTGWMQVSISPGCTSPSPQSISSDFQDAVAVASPVLRLSDTRPRNTPRYSMPALSNMEYKSSTSTRVLVLGEAALGMKKSAGPSSGPAKKTSTEPVHIPRDRIPAHAEPDGRPDPIPQPLSLLDLGRGDDLDRPPPFRYREGAVEAQVRQLHKRHLLTRRQKLRNLEEHDQVGRRRVQGLALEGVATQPRQLREAQHVAPARLRVRVVWAAAAQQKGPVLGPQPVVPRDARLAPEGGGVVPGVGRQVLDHARPGLAGVLRVAEGGAAKAAPEEAQGLGQGGDAVCAAALLQILS</sequence>
<evidence type="ECO:0000313" key="2">
    <source>
        <dbReference type="EMBL" id="QBZ64456.1"/>
    </source>
</evidence>
<reference evidence="2 3" key="1">
    <citation type="journal article" date="2019" name="Mol. Biol. Evol.">
        <title>Blast fungal genomes show frequent chromosomal changes, gene gains and losses, and effector gene turnover.</title>
        <authorList>
            <person name="Gomez Luciano L.B."/>
            <person name="Jason Tsai I."/>
            <person name="Chuma I."/>
            <person name="Tosa Y."/>
            <person name="Chen Y.H."/>
            <person name="Li J.Y."/>
            <person name="Li M.Y."/>
            <person name="Jade Lu M.Y."/>
            <person name="Nakayashiki H."/>
            <person name="Li W.H."/>
        </authorList>
    </citation>
    <scope>NUCLEOTIDE SEQUENCE [LARGE SCALE GENOMIC DNA]</scope>
    <source>
        <strain evidence="2">MZ5-1-6</strain>
    </source>
</reference>
<feature type="region of interest" description="Disordered" evidence="1">
    <location>
        <begin position="102"/>
        <end position="158"/>
    </location>
</feature>
<dbReference type="AlphaFoldDB" id="A0A4P7NRM0"/>
<accession>A0A4P7NRM0</accession>
<dbReference type="Proteomes" id="UP000294847">
    <property type="component" value="Chromosome 6"/>
</dbReference>
<evidence type="ECO:0000313" key="3">
    <source>
        <dbReference type="Proteomes" id="UP000294847"/>
    </source>
</evidence>
<organism evidence="2 3">
    <name type="scientific">Pyricularia oryzae</name>
    <name type="common">Rice blast fungus</name>
    <name type="synonym">Magnaporthe oryzae</name>
    <dbReference type="NCBI Taxonomy" id="318829"/>
    <lineage>
        <taxon>Eukaryota</taxon>
        <taxon>Fungi</taxon>
        <taxon>Dikarya</taxon>
        <taxon>Ascomycota</taxon>
        <taxon>Pezizomycotina</taxon>
        <taxon>Sordariomycetes</taxon>
        <taxon>Sordariomycetidae</taxon>
        <taxon>Magnaporthales</taxon>
        <taxon>Pyriculariaceae</taxon>
        <taxon>Pyricularia</taxon>
    </lineage>
</organism>
<name>A0A4P7NRM0_PYROR</name>
<gene>
    <name evidence="2" type="ORF">PoMZ_06154</name>
</gene>
<feature type="compositionally biased region" description="Basic and acidic residues" evidence="1">
    <location>
        <begin position="121"/>
        <end position="137"/>
    </location>
</feature>
<protein>
    <submittedName>
        <fullName evidence="2">Uncharacterized protein</fullName>
    </submittedName>
</protein>